<dbReference type="InterPro" id="IPR045135">
    <property type="entry name" value="Rpn7_N"/>
</dbReference>
<protein>
    <submittedName>
        <fullName evidence="8">PCI-domain-containing protein</fullName>
    </submittedName>
</protein>
<evidence type="ECO:0000256" key="5">
    <source>
        <dbReference type="ARBA" id="ARBA00022790"/>
    </source>
</evidence>
<dbReference type="Proteomes" id="UP000053477">
    <property type="component" value="Unassembled WGS sequence"/>
</dbReference>
<keyword evidence="4" id="KW-0963">Cytoplasm</keyword>
<dbReference type="GO" id="GO:0008180">
    <property type="term" value="C:COP9 signalosome"/>
    <property type="evidence" value="ECO:0007669"/>
    <property type="project" value="UniProtKB-KW"/>
</dbReference>
<dbReference type="InterPro" id="IPR019585">
    <property type="entry name" value="Rpn7/CSN1"/>
</dbReference>
<evidence type="ECO:0000313" key="8">
    <source>
        <dbReference type="EMBL" id="KLO07024.1"/>
    </source>
</evidence>
<dbReference type="SUPFAM" id="SSF46785">
    <property type="entry name" value="Winged helix' DNA-binding domain"/>
    <property type="match status" value="1"/>
</dbReference>
<dbReference type="PANTHER" id="PTHR14145">
    <property type="entry name" value="26S PROTESOME SUBUNIT 6"/>
    <property type="match status" value="1"/>
</dbReference>
<keyword evidence="5" id="KW-0736">Signalosome</keyword>
<dbReference type="Gene3D" id="1.25.40.570">
    <property type="match status" value="1"/>
</dbReference>
<dbReference type="STRING" id="27342.A0A0H2R5A5"/>
<evidence type="ECO:0000259" key="7">
    <source>
        <dbReference type="PROSITE" id="PS50250"/>
    </source>
</evidence>
<dbReference type="PROSITE" id="PS50250">
    <property type="entry name" value="PCI"/>
    <property type="match status" value="1"/>
</dbReference>
<reference evidence="8 9" key="1">
    <citation type="submission" date="2015-04" db="EMBL/GenBank/DDBJ databases">
        <title>Complete genome sequence of Schizopora paradoxa KUC8140, a cosmopolitan wood degrader in East Asia.</title>
        <authorList>
            <consortium name="DOE Joint Genome Institute"/>
            <person name="Min B."/>
            <person name="Park H."/>
            <person name="Jang Y."/>
            <person name="Kim J.-J."/>
            <person name="Kim K.H."/>
            <person name="Pangilinan J."/>
            <person name="Lipzen A."/>
            <person name="Riley R."/>
            <person name="Grigoriev I.V."/>
            <person name="Spatafora J.W."/>
            <person name="Choi I.-G."/>
        </authorList>
    </citation>
    <scope>NUCLEOTIDE SEQUENCE [LARGE SCALE GENOMIC DNA]</scope>
    <source>
        <strain evidence="8 9">KUC8140</strain>
    </source>
</reference>
<evidence type="ECO:0000256" key="3">
    <source>
        <dbReference type="ARBA" id="ARBA00008793"/>
    </source>
</evidence>
<dbReference type="InterPro" id="IPR036390">
    <property type="entry name" value="WH_DNA-bd_sf"/>
</dbReference>
<comment type="similarity">
    <text evidence="3">Belongs to the CSN1 family.</text>
</comment>
<proteinExistence type="inferred from homology"/>
<comment type="subcellular location">
    <subcellularLocation>
        <location evidence="2">Cytoplasm</location>
    </subcellularLocation>
    <subcellularLocation>
        <location evidence="1">Nucleus</location>
    </subcellularLocation>
</comment>
<evidence type="ECO:0000256" key="4">
    <source>
        <dbReference type="ARBA" id="ARBA00022490"/>
    </source>
</evidence>
<feature type="domain" description="PCI" evidence="7">
    <location>
        <begin position="228"/>
        <end position="412"/>
    </location>
</feature>
<dbReference type="SMART" id="SM00088">
    <property type="entry name" value="PINT"/>
    <property type="match status" value="1"/>
</dbReference>
<dbReference type="OrthoDB" id="422427at2759"/>
<dbReference type="InterPro" id="IPR000717">
    <property type="entry name" value="PCI_dom"/>
</dbReference>
<dbReference type="PANTHER" id="PTHR14145:SF2">
    <property type="entry name" value="COP9 SIGNALOSOME COMPLEX SUBUNIT 1"/>
    <property type="match status" value="1"/>
</dbReference>
<dbReference type="InParanoid" id="A0A0H2R5A5"/>
<keyword evidence="9" id="KW-1185">Reference proteome</keyword>
<evidence type="ECO:0000256" key="2">
    <source>
        <dbReference type="ARBA" id="ARBA00004496"/>
    </source>
</evidence>
<dbReference type="AlphaFoldDB" id="A0A0H2R5A5"/>
<evidence type="ECO:0000313" key="9">
    <source>
        <dbReference type="Proteomes" id="UP000053477"/>
    </source>
</evidence>
<organism evidence="8 9">
    <name type="scientific">Schizopora paradoxa</name>
    <dbReference type="NCBI Taxonomy" id="27342"/>
    <lineage>
        <taxon>Eukaryota</taxon>
        <taxon>Fungi</taxon>
        <taxon>Dikarya</taxon>
        <taxon>Basidiomycota</taxon>
        <taxon>Agaricomycotina</taxon>
        <taxon>Agaricomycetes</taxon>
        <taxon>Hymenochaetales</taxon>
        <taxon>Schizoporaceae</taxon>
        <taxon>Schizopora</taxon>
    </lineage>
</organism>
<dbReference type="GO" id="GO:0005737">
    <property type="term" value="C:cytoplasm"/>
    <property type="evidence" value="ECO:0007669"/>
    <property type="project" value="UniProtKB-SubCell"/>
</dbReference>
<evidence type="ECO:0000256" key="1">
    <source>
        <dbReference type="ARBA" id="ARBA00004123"/>
    </source>
</evidence>
<keyword evidence="6" id="KW-0539">Nucleus</keyword>
<dbReference type="Pfam" id="PF10602">
    <property type="entry name" value="RPN7"/>
    <property type="match status" value="1"/>
</dbReference>
<name>A0A0H2R5A5_9AGAM</name>
<evidence type="ECO:0000256" key="6">
    <source>
        <dbReference type="ARBA" id="ARBA00023242"/>
    </source>
</evidence>
<gene>
    <name evidence="8" type="ORF">SCHPADRAFT_837218</name>
</gene>
<accession>A0A0H2R5A5</accession>
<dbReference type="Pfam" id="PF01399">
    <property type="entry name" value="PCI"/>
    <property type="match status" value="1"/>
</dbReference>
<dbReference type="EMBL" id="KQ086165">
    <property type="protein sequence ID" value="KLO07024.1"/>
    <property type="molecule type" value="Genomic_DNA"/>
</dbReference>
<dbReference type="FunCoup" id="A0A0H2R5A5">
    <property type="interactions" value="554"/>
</dbReference>
<sequence>MIAPVDDAHPFDLDSYISAYTGRTAVYRLCHILQLAPSISQQTFARALERIRAGRDTQFYAAAVQVYNQHADSENQVAVDAAWAESMNAQNAVERNKLEVELKTYQSNMIKESIRMAHRDLGNFYRSVGDESSSLKHYTKSREFCTASQHVLDMCISVLELLIEQRNYSHVATYVFKADAALDVASATGGTAAAGTGAPSAALLHKDASAQKKPATSAEREKVQTKLELATALSYLGQTLYEKAASAFVNMGPPKGLGDWNGKIVTPGDIAIYGVLCSLATKTRSAIKSSIMESSTFGVYIEHEPYVRDLVDAYMASKFKTVLDILEQYSTRHYLDIHLFSHVHDLTNLIRDRALALYFKPFASIKLESMALAFGLSMEEIERLVIGLIKSGEINARIDSRNKIITAKQIDQRVALFARATEAGNQIEATNRKLLLRMRLQQADLIVKAPKSQNNGGPSGNMELMVINMAD</sequence>